<evidence type="ECO:0000256" key="5">
    <source>
        <dbReference type="ARBA" id="ARBA00023002"/>
    </source>
</evidence>
<reference evidence="9 10" key="1">
    <citation type="submission" date="2010-08" db="EMBL/GenBank/DDBJ databases">
        <title>Complete sequence of Clostridium cellulovorans 743B.</title>
        <authorList>
            <consortium name="US DOE Joint Genome Institute"/>
            <person name="Lucas S."/>
            <person name="Copeland A."/>
            <person name="Lapidus A."/>
            <person name="Cheng J.-F."/>
            <person name="Bruce D."/>
            <person name="Goodwin L."/>
            <person name="Pitluck S."/>
            <person name="Chertkov O."/>
            <person name="Detter J.C."/>
            <person name="Han C."/>
            <person name="Tapia R."/>
            <person name="Land M."/>
            <person name="Hauser L."/>
            <person name="Chang Y.-J."/>
            <person name="Jeffries C."/>
            <person name="Kyrpides N."/>
            <person name="Ivanova N."/>
            <person name="Mikhailova N."/>
            <person name="Hemme C.L."/>
            <person name="Woyke T."/>
        </authorList>
    </citation>
    <scope>NUCLEOTIDE SEQUENCE [LARGE SCALE GENOMIC DNA]</scope>
    <source>
        <strain evidence="10">ATCC 35296 / DSM 3052 / OCM 3 / 743B</strain>
    </source>
</reference>
<sequence>MREDYYPLLKDTVRIKKMPSGCWVVDLVADNGAVIHPFEAFALSLCTGEYTLENLKYIFSSVFSIEKSDYIDTIFNKLDRYIIWKDKVSACNHKYDPKTFLYDIKTTENSSKNRFDSPGEMTIILTHNCNFRCIYCFNNSGEAKTVQLNTNEWLEVIKQARELGIVKCTVSGGEPMLHPGFFDILRAITDSGMSVYICTNGSLVDENVVKQFKEIGLPCVQFSLDAGTPEIHDKMATVKGTYPKVINAIKLLVGAGIDVYIKSVITPVNYSDISNLIDLCSELGVKQLVLDRFDLSNAGRGGTELFMTRKQELDLEDLVQTKIKELSGKMILKAATVQRCWSGEDNIVVCGAFRRSINILPNGDISVCEKLIEVPEMTAGNVKDNTLEEIWNSKKVSDIVNPSKDIIDEPCKTCEHLDHCHTGCYALSLLVSENPYSIDPRCWKGNYSNKFFMDSTYERI</sequence>
<dbReference type="PROSITE" id="PS51918">
    <property type="entry name" value="RADICAL_SAM"/>
    <property type="match status" value="1"/>
</dbReference>
<dbReference type="AlphaFoldDB" id="D9ST92"/>
<keyword evidence="5" id="KW-0560">Oxidoreductase</keyword>
<dbReference type="InterPro" id="IPR058240">
    <property type="entry name" value="rSAM_sf"/>
</dbReference>
<evidence type="ECO:0000256" key="2">
    <source>
        <dbReference type="ARBA" id="ARBA00022485"/>
    </source>
</evidence>
<dbReference type="PROSITE" id="PS01305">
    <property type="entry name" value="MOAA_NIFB_PQQE"/>
    <property type="match status" value="1"/>
</dbReference>
<dbReference type="SFLD" id="SFLDG01387">
    <property type="entry name" value="BtrN-like_SPASM_domain_contain"/>
    <property type="match status" value="1"/>
</dbReference>
<dbReference type="GO" id="GO:0032324">
    <property type="term" value="P:molybdopterin cofactor biosynthetic process"/>
    <property type="evidence" value="ECO:0007669"/>
    <property type="project" value="UniProtKB-ARBA"/>
</dbReference>
<evidence type="ECO:0000256" key="1">
    <source>
        <dbReference type="ARBA" id="ARBA00001966"/>
    </source>
</evidence>
<evidence type="ECO:0000259" key="8">
    <source>
        <dbReference type="PROSITE" id="PS51918"/>
    </source>
</evidence>
<dbReference type="GO" id="GO:0016491">
    <property type="term" value="F:oxidoreductase activity"/>
    <property type="evidence" value="ECO:0007669"/>
    <property type="project" value="UniProtKB-KW"/>
</dbReference>
<keyword evidence="4" id="KW-0479">Metal-binding</keyword>
<dbReference type="OrthoDB" id="7021155at2"/>
<dbReference type="InterPro" id="IPR006638">
    <property type="entry name" value="Elp3/MiaA/NifB-like_rSAM"/>
</dbReference>
<dbReference type="InterPro" id="IPR023885">
    <property type="entry name" value="4Fe4S-binding_SPASM_dom"/>
</dbReference>
<dbReference type="GO" id="GO:0046872">
    <property type="term" value="F:metal ion binding"/>
    <property type="evidence" value="ECO:0007669"/>
    <property type="project" value="UniProtKB-KW"/>
</dbReference>
<dbReference type="SUPFAM" id="SSF102114">
    <property type="entry name" value="Radical SAM enzymes"/>
    <property type="match status" value="1"/>
</dbReference>
<dbReference type="SMART" id="SM00729">
    <property type="entry name" value="Elp3"/>
    <property type="match status" value="1"/>
</dbReference>
<dbReference type="InterPro" id="IPR034391">
    <property type="entry name" value="AdoMet-like_SPASM_containing"/>
</dbReference>
<feature type="domain" description="Radical SAM core" evidence="8">
    <location>
        <begin position="115"/>
        <end position="329"/>
    </location>
</feature>
<name>D9ST92_CLOC7</name>
<keyword evidence="7" id="KW-0411">Iron-sulfur</keyword>
<protein>
    <submittedName>
        <fullName evidence="9">Radical SAM domain protein</fullName>
    </submittedName>
</protein>
<dbReference type="eggNOG" id="COG0535">
    <property type="taxonomic scope" value="Bacteria"/>
</dbReference>
<dbReference type="Proteomes" id="UP000002730">
    <property type="component" value="Chromosome"/>
</dbReference>
<dbReference type="CDD" id="cd21109">
    <property type="entry name" value="SPASM"/>
    <property type="match status" value="1"/>
</dbReference>
<dbReference type="PANTHER" id="PTHR11228">
    <property type="entry name" value="RADICAL SAM DOMAIN PROTEIN"/>
    <property type="match status" value="1"/>
</dbReference>
<dbReference type="HOGENOM" id="CLU_009273_4_1_9"/>
<organism evidence="9 10">
    <name type="scientific">Clostridium cellulovorans (strain ATCC 35296 / DSM 3052 / OCM 3 / 743B)</name>
    <dbReference type="NCBI Taxonomy" id="573061"/>
    <lineage>
        <taxon>Bacteria</taxon>
        <taxon>Bacillati</taxon>
        <taxon>Bacillota</taxon>
        <taxon>Clostridia</taxon>
        <taxon>Eubacteriales</taxon>
        <taxon>Clostridiaceae</taxon>
        <taxon>Clostridium</taxon>
    </lineage>
</organism>
<dbReference type="CDD" id="cd01335">
    <property type="entry name" value="Radical_SAM"/>
    <property type="match status" value="1"/>
</dbReference>
<keyword evidence="2" id="KW-0004">4Fe-4S</keyword>
<evidence type="ECO:0000256" key="6">
    <source>
        <dbReference type="ARBA" id="ARBA00023004"/>
    </source>
</evidence>
<dbReference type="InterPro" id="IPR050377">
    <property type="entry name" value="Radical_SAM_PqqE_MftC-like"/>
</dbReference>
<dbReference type="SFLD" id="SFLDG01386">
    <property type="entry name" value="main_SPASM_domain-containing"/>
    <property type="match status" value="1"/>
</dbReference>
<dbReference type="SFLD" id="SFLDG01067">
    <property type="entry name" value="SPASM/twitch_domain_containing"/>
    <property type="match status" value="2"/>
</dbReference>
<keyword evidence="6" id="KW-0408">Iron</keyword>
<dbReference type="RefSeq" id="WP_010076447.1">
    <property type="nucleotide sequence ID" value="NC_014393.1"/>
</dbReference>
<evidence type="ECO:0000256" key="4">
    <source>
        <dbReference type="ARBA" id="ARBA00022723"/>
    </source>
</evidence>
<dbReference type="InterPro" id="IPR013785">
    <property type="entry name" value="Aldolase_TIM"/>
</dbReference>
<comment type="cofactor">
    <cofactor evidence="1">
        <name>[4Fe-4S] cluster</name>
        <dbReference type="ChEBI" id="CHEBI:49883"/>
    </cofactor>
</comment>
<dbReference type="SFLD" id="SFLDS00029">
    <property type="entry name" value="Radical_SAM"/>
    <property type="match status" value="2"/>
</dbReference>
<dbReference type="GO" id="GO:0051539">
    <property type="term" value="F:4 iron, 4 sulfur cluster binding"/>
    <property type="evidence" value="ECO:0007669"/>
    <property type="project" value="UniProtKB-KW"/>
</dbReference>
<evidence type="ECO:0000256" key="7">
    <source>
        <dbReference type="ARBA" id="ARBA00023014"/>
    </source>
</evidence>
<dbReference type="EMBL" id="CP002160">
    <property type="protein sequence ID" value="ADL50708.1"/>
    <property type="molecule type" value="Genomic_DNA"/>
</dbReference>
<keyword evidence="3" id="KW-0949">S-adenosyl-L-methionine</keyword>
<evidence type="ECO:0000313" key="10">
    <source>
        <dbReference type="Proteomes" id="UP000002730"/>
    </source>
</evidence>
<dbReference type="InterPro" id="IPR007197">
    <property type="entry name" value="rSAM"/>
</dbReference>
<evidence type="ECO:0000256" key="3">
    <source>
        <dbReference type="ARBA" id="ARBA00022691"/>
    </source>
</evidence>
<dbReference type="STRING" id="573061.Clocel_0940"/>
<dbReference type="KEGG" id="ccb:Clocel_0940"/>
<dbReference type="PANTHER" id="PTHR11228:SF7">
    <property type="entry name" value="PQQA PEPTIDE CYCLASE"/>
    <property type="match status" value="1"/>
</dbReference>
<dbReference type="InterPro" id="IPR000385">
    <property type="entry name" value="MoaA_NifB_PqqE_Fe-S-bd_CS"/>
</dbReference>
<evidence type="ECO:0000313" key="9">
    <source>
        <dbReference type="EMBL" id="ADL50708.1"/>
    </source>
</evidence>
<keyword evidence="10" id="KW-1185">Reference proteome</keyword>
<proteinExistence type="predicted"/>
<dbReference type="Gene3D" id="3.20.20.70">
    <property type="entry name" value="Aldolase class I"/>
    <property type="match status" value="1"/>
</dbReference>
<accession>D9ST92</accession>
<dbReference type="Pfam" id="PF04055">
    <property type="entry name" value="Radical_SAM"/>
    <property type="match status" value="1"/>
</dbReference>
<dbReference type="NCBIfam" id="TIGR04085">
    <property type="entry name" value="rSAM_more_4Fe4S"/>
    <property type="match status" value="1"/>
</dbReference>
<gene>
    <name evidence="9" type="ordered locus">Clocel_0940</name>
</gene>
<dbReference type="Pfam" id="PF13186">
    <property type="entry name" value="SPASM"/>
    <property type="match status" value="1"/>
</dbReference>